<dbReference type="Gene3D" id="1.10.1220.10">
    <property type="entry name" value="Met repressor-like"/>
    <property type="match status" value="1"/>
</dbReference>
<dbReference type="eggNOG" id="COG3077">
    <property type="taxonomic scope" value="Bacteria"/>
</dbReference>
<name>E6UK63_RUMA7</name>
<dbReference type="PANTHER" id="PTHR38781:SF1">
    <property type="entry name" value="ANTITOXIN DINJ-RELATED"/>
    <property type="match status" value="1"/>
</dbReference>
<dbReference type="Pfam" id="PF04221">
    <property type="entry name" value="RelB"/>
    <property type="match status" value="1"/>
</dbReference>
<evidence type="ECO:0000313" key="4">
    <source>
        <dbReference type="Proteomes" id="UP000006919"/>
    </source>
</evidence>
<evidence type="ECO:0000256" key="1">
    <source>
        <dbReference type="ARBA" id="ARBA00010562"/>
    </source>
</evidence>
<dbReference type="PANTHER" id="PTHR38781">
    <property type="entry name" value="ANTITOXIN DINJ-RELATED"/>
    <property type="match status" value="1"/>
</dbReference>
<sequence length="214" mass="24627">MAEQVMIQVRMDSVLKDQALEVFDKMGIDMSTAVRMFFKATVRQQELPFSTNVAETKAPSLGEQLGDFYKNMVMYEASIADDENVVTVFPLEFGEIPVKMFVQLVTKVPAGKVARWEDIFEYLGMLYGMKVYEKPHRAMPYMDSDGNDIPYWRIVSVNGVLCDSRVRSRESQKEKLEREGIPIVQRGSIRNSYRVDNLKTHLFDFKSLKAIKSE</sequence>
<dbReference type="RefSeq" id="WP_013483608.1">
    <property type="nucleotide sequence ID" value="NC_014824.1"/>
</dbReference>
<dbReference type="InterPro" id="IPR007337">
    <property type="entry name" value="RelB/DinJ"/>
</dbReference>
<dbReference type="InterPro" id="IPR013321">
    <property type="entry name" value="Arc_rbn_hlx_hlx"/>
</dbReference>
<dbReference type="GO" id="GO:0006355">
    <property type="term" value="P:regulation of DNA-templated transcription"/>
    <property type="evidence" value="ECO:0007669"/>
    <property type="project" value="InterPro"/>
</dbReference>
<geneLocation type="plasmid" evidence="3 4">
    <name>pRUMAL01</name>
</geneLocation>
<dbReference type="HOGENOM" id="CLU_1288086_0_0_9"/>
<keyword evidence="3" id="KW-0614">Plasmid</keyword>
<reference evidence="4" key="1">
    <citation type="journal article" date="2011" name="J. Bacteriol.">
        <title>Complete genome of the cellulolytic ruminal bacterium Ruminococcus albus 7.</title>
        <authorList>
            <person name="Suen G."/>
            <person name="Stevenson D.M."/>
            <person name="Bruce D.C."/>
            <person name="Chertkov O."/>
            <person name="Copeland A."/>
            <person name="Cheng J.F."/>
            <person name="Detter C."/>
            <person name="Detter J.C."/>
            <person name="Goodwin L.A."/>
            <person name="Han C.S."/>
            <person name="Hauser L.J."/>
            <person name="Ivanova N.N."/>
            <person name="Kyrpides N.C."/>
            <person name="Land M.L."/>
            <person name="Lapidus A."/>
            <person name="Lucas S."/>
            <person name="Ovchinnikova G."/>
            <person name="Pitluck S."/>
            <person name="Tapia R."/>
            <person name="Woyke T."/>
            <person name="Boyum J."/>
            <person name="Mead D."/>
            <person name="Weimer P.J."/>
        </authorList>
    </citation>
    <scope>NUCLEOTIDE SEQUENCE [LARGE SCALE GENOMIC DNA]</scope>
    <source>
        <strain evidence="4">ATCC 27210 / DSM 20455 / JCM 14654 / NCDO 2250 / 7</strain>
        <plasmid evidence="4">pRUMAL01</plasmid>
    </source>
</reference>
<evidence type="ECO:0000313" key="3">
    <source>
        <dbReference type="EMBL" id="ADU24059.1"/>
    </source>
</evidence>
<dbReference type="eggNOG" id="COG3695">
    <property type="taxonomic scope" value="Bacteria"/>
</dbReference>
<organism evidence="3 4">
    <name type="scientific">Ruminococcus albus (strain ATCC 27210 / DSM 20455 / JCM 14654 / NCDO 2250 / 7)</name>
    <dbReference type="NCBI Taxonomy" id="697329"/>
    <lineage>
        <taxon>Bacteria</taxon>
        <taxon>Bacillati</taxon>
        <taxon>Bacillota</taxon>
        <taxon>Clostridia</taxon>
        <taxon>Eubacteriales</taxon>
        <taxon>Oscillospiraceae</taxon>
        <taxon>Ruminococcus</taxon>
    </lineage>
</organism>
<dbReference type="AlphaFoldDB" id="E6UK63"/>
<dbReference type="OrthoDB" id="9804867at2"/>
<dbReference type="NCBIfam" id="TIGR02384">
    <property type="entry name" value="RelB_DinJ"/>
    <property type="match status" value="1"/>
</dbReference>
<dbReference type="Proteomes" id="UP000006919">
    <property type="component" value="Plasmid pRUMAL01"/>
</dbReference>
<accession>E6UK63</accession>
<evidence type="ECO:0000256" key="2">
    <source>
        <dbReference type="ARBA" id="ARBA00022649"/>
    </source>
</evidence>
<dbReference type="GO" id="GO:0006351">
    <property type="term" value="P:DNA-templated transcription"/>
    <property type="evidence" value="ECO:0007669"/>
    <property type="project" value="TreeGrafter"/>
</dbReference>
<keyword evidence="2" id="KW-1277">Toxin-antitoxin system</keyword>
<dbReference type="KEGG" id="ral:Rumal_3619"/>
<comment type="similarity">
    <text evidence="1">Belongs to the RelB/DinJ antitoxin family.</text>
</comment>
<dbReference type="InterPro" id="IPR036388">
    <property type="entry name" value="WH-like_DNA-bd_sf"/>
</dbReference>
<proteinExistence type="inferred from homology"/>
<dbReference type="Gene3D" id="1.10.10.10">
    <property type="entry name" value="Winged helix-like DNA-binding domain superfamily/Winged helix DNA-binding domain"/>
    <property type="match status" value="1"/>
</dbReference>
<protein>
    <submittedName>
        <fullName evidence="3">Addiction module antitoxin, RelB/DinJ family</fullName>
    </submittedName>
</protein>
<dbReference type="EMBL" id="CP002404">
    <property type="protein sequence ID" value="ADU24059.1"/>
    <property type="molecule type" value="Genomic_DNA"/>
</dbReference>
<gene>
    <name evidence="3" type="ordered locus">Rumal_3619</name>
</gene>